<dbReference type="CDD" id="cd00386">
    <property type="entry name" value="Heme_Cu_Oxidase_III_like"/>
    <property type="match status" value="1"/>
</dbReference>
<dbReference type="InterPro" id="IPR035973">
    <property type="entry name" value="Cyt_c_oxidase_su3-like_sf"/>
</dbReference>
<dbReference type="InterPro" id="IPR000298">
    <property type="entry name" value="Cyt_c_oxidase-like_su3"/>
</dbReference>
<keyword evidence="5 9" id="KW-1133">Transmembrane helix</keyword>
<evidence type="ECO:0000256" key="2">
    <source>
        <dbReference type="ARBA" id="ARBA00010581"/>
    </source>
</evidence>
<dbReference type="OrthoDB" id="9810850at2"/>
<name>A0A0C1QRE4_9CYAN</name>
<evidence type="ECO:0000256" key="5">
    <source>
        <dbReference type="ARBA" id="ARBA00022989"/>
    </source>
</evidence>
<comment type="similarity">
    <text evidence="2 8">Belongs to the cytochrome c oxidase subunit 3 family.</text>
</comment>
<gene>
    <name evidence="11" type="ORF">DA73_0245185</name>
</gene>
<dbReference type="PROSITE" id="PS50253">
    <property type="entry name" value="COX3"/>
    <property type="match status" value="1"/>
</dbReference>
<feature type="domain" description="Heme-copper oxidase subunit III family profile" evidence="10">
    <location>
        <begin position="1"/>
        <end position="198"/>
    </location>
</feature>
<keyword evidence="3" id="KW-1003">Cell membrane</keyword>
<evidence type="ECO:0000256" key="3">
    <source>
        <dbReference type="ARBA" id="ARBA00022475"/>
    </source>
</evidence>
<evidence type="ECO:0000259" key="10">
    <source>
        <dbReference type="PROSITE" id="PS50253"/>
    </source>
</evidence>
<accession>A0A0C1QRE4</accession>
<evidence type="ECO:0000256" key="9">
    <source>
        <dbReference type="SAM" id="Phobius"/>
    </source>
</evidence>
<dbReference type="GO" id="GO:0004129">
    <property type="term" value="F:cytochrome-c oxidase activity"/>
    <property type="evidence" value="ECO:0007669"/>
    <property type="project" value="InterPro"/>
</dbReference>
<evidence type="ECO:0000313" key="11">
    <source>
        <dbReference type="EMBL" id="KIE06428.1"/>
    </source>
</evidence>
<dbReference type="STRING" id="1479485.DA73_0245185"/>
<dbReference type="Gene3D" id="1.20.120.80">
    <property type="entry name" value="Cytochrome c oxidase, subunit III, four-helix bundle"/>
    <property type="match status" value="1"/>
</dbReference>
<dbReference type="SUPFAM" id="SSF81452">
    <property type="entry name" value="Cytochrome c oxidase subunit III-like"/>
    <property type="match status" value="1"/>
</dbReference>
<dbReference type="GO" id="GO:0005886">
    <property type="term" value="C:plasma membrane"/>
    <property type="evidence" value="ECO:0007669"/>
    <property type="project" value="UniProtKB-SubCell"/>
</dbReference>
<dbReference type="FunFam" id="1.20.120.80:FF:000001">
    <property type="entry name" value="Cytochrome (Ubi)quinol oxidase subunit III"/>
    <property type="match status" value="1"/>
</dbReference>
<keyword evidence="6 9" id="KW-0472">Membrane</keyword>
<protein>
    <recommendedName>
        <fullName evidence="7">Oxidase aa(3) subunit 3</fullName>
    </recommendedName>
</protein>
<evidence type="ECO:0000256" key="1">
    <source>
        <dbReference type="ARBA" id="ARBA00004651"/>
    </source>
</evidence>
<dbReference type="InterPro" id="IPR013833">
    <property type="entry name" value="Cyt_c_oxidase_su3_a-hlx"/>
</dbReference>
<dbReference type="EMBL" id="JHEG02000066">
    <property type="protein sequence ID" value="KIE06428.1"/>
    <property type="molecule type" value="Genomic_DNA"/>
</dbReference>
<proteinExistence type="inferred from homology"/>
<organism evidence="11">
    <name type="scientific">Tolypothrix bouteillei VB521301</name>
    <dbReference type="NCBI Taxonomy" id="1479485"/>
    <lineage>
        <taxon>Bacteria</taxon>
        <taxon>Bacillati</taxon>
        <taxon>Cyanobacteriota</taxon>
        <taxon>Cyanophyceae</taxon>
        <taxon>Nostocales</taxon>
        <taxon>Tolypothrichaceae</taxon>
        <taxon>Tolypothrix</taxon>
    </lineage>
</organism>
<evidence type="ECO:0000256" key="6">
    <source>
        <dbReference type="ARBA" id="ARBA00023136"/>
    </source>
</evidence>
<feature type="transmembrane region" description="Helical" evidence="9">
    <location>
        <begin position="24"/>
        <end position="49"/>
    </location>
</feature>
<dbReference type="PANTHER" id="PTHR11403:SF2">
    <property type="entry name" value="CYTOCHROME BO(3) UBIQUINOL OXIDASE SUBUNIT 3"/>
    <property type="match status" value="1"/>
</dbReference>
<feature type="transmembrane region" description="Helical" evidence="9">
    <location>
        <begin position="179"/>
        <end position="197"/>
    </location>
</feature>
<evidence type="ECO:0000256" key="8">
    <source>
        <dbReference type="RuleBase" id="RU003376"/>
    </source>
</evidence>
<dbReference type="PANTHER" id="PTHR11403">
    <property type="entry name" value="CYTOCHROME C OXIDASE SUBUNIT III"/>
    <property type="match status" value="1"/>
</dbReference>
<dbReference type="InterPro" id="IPR024791">
    <property type="entry name" value="Cyt_c/ubiquinol_Oxase_su3"/>
</dbReference>
<comment type="subcellular location">
    <subcellularLocation>
        <location evidence="1 8">Cell membrane</location>
        <topology evidence="1 8">Multi-pass membrane protein</topology>
    </subcellularLocation>
</comment>
<feature type="transmembrane region" description="Helical" evidence="9">
    <location>
        <begin position="101"/>
        <end position="118"/>
    </location>
</feature>
<evidence type="ECO:0000256" key="4">
    <source>
        <dbReference type="ARBA" id="ARBA00022692"/>
    </source>
</evidence>
<feature type="transmembrane region" description="Helical" evidence="9">
    <location>
        <begin position="69"/>
        <end position="89"/>
    </location>
</feature>
<comment type="caution">
    <text evidence="11">The sequence shown here is derived from an EMBL/GenBank/DDBJ whole genome shotgun (WGS) entry which is preliminary data.</text>
</comment>
<dbReference type="AlphaFoldDB" id="A0A0C1QRE4"/>
<dbReference type="Pfam" id="PF00510">
    <property type="entry name" value="COX3"/>
    <property type="match status" value="1"/>
</dbReference>
<feature type="transmembrane region" description="Helical" evidence="9">
    <location>
        <begin position="138"/>
        <end position="159"/>
    </location>
</feature>
<sequence length="198" mass="22492">MQSPTAPENSSPENIRSIPKRDNLAFGFPVFLLSESVIFLSFFVTYVLLRWKNPNWFPTGVSGLDIPRAAINTVILVFSSVAIVFAERALKRHKLIEFRRLWLLTVALGVIFLIGQAIEWRNMPFGLDAGLAGATFYLITGFHGMHVLTGIVLLIYMYFRSLVPGNYNIGHQGVSAVSLFWHFVDVIWIILFVLLYIW</sequence>
<keyword evidence="4 8" id="KW-0812">Transmembrane</keyword>
<dbReference type="GO" id="GO:0019646">
    <property type="term" value="P:aerobic electron transport chain"/>
    <property type="evidence" value="ECO:0007669"/>
    <property type="project" value="InterPro"/>
</dbReference>
<evidence type="ECO:0000256" key="7">
    <source>
        <dbReference type="ARBA" id="ARBA00083763"/>
    </source>
</evidence>
<reference evidence="11" key="1">
    <citation type="journal article" date="2015" name="Genome Announc.">
        <title>Draft Genome Sequence of Tolypothrix boutellei Strain VB521301.</title>
        <authorList>
            <person name="Chandrababunaidu M.M."/>
            <person name="Singh D."/>
            <person name="Sen D."/>
            <person name="Bhan S."/>
            <person name="Das S."/>
            <person name="Gupta A."/>
            <person name="Adhikary S.P."/>
            <person name="Tripathy S."/>
        </authorList>
    </citation>
    <scope>NUCLEOTIDE SEQUENCE</scope>
    <source>
        <strain evidence="11">VB521301</strain>
    </source>
</reference>